<evidence type="ECO:0000259" key="2">
    <source>
        <dbReference type="Pfam" id="PF20469"/>
    </source>
</evidence>
<name>A0A3G8LXP9_9GAMM</name>
<dbReference type="InterPro" id="IPR051396">
    <property type="entry name" value="Bact_Antivir_Def_Nuclease"/>
</dbReference>
<feature type="domain" description="Endonuclease GajA/Old nuclease/RecF-like AAA" evidence="1">
    <location>
        <begin position="1"/>
        <end position="321"/>
    </location>
</feature>
<dbReference type="InterPro" id="IPR041685">
    <property type="entry name" value="AAA_GajA/Old/RecF-like"/>
</dbReference>
<dbReference type="InterPro" id="IPR027417">
    <property type="entry name" value="P-loop_NTPase"/>
</dbReference>
<feature type="domain" description="OLD protein-like TOPRIM" evidence="2">
    <location>
        <begin position="369"/>
        <end position="433"/>
    </location>
</feature>
<accession>A0A3G8LXP9</accession>
<sequence length="567" mass="64324">MIIEKVEVIGFRNFTQATIRFNESTLVIGSNDIGKTNLIYAIRVLLDKSLSERDIEPQSTDFHIFEDGSQSKQYSITIFFKNINEDAALSSLKDHVSDAGCSIFKFVADDSFDYKIYIGSDEANLEEIPSRYYLKYINLRYVKSRRDLRKFIDIEKKQLLNLSKESRDTTESSSDDLQLSKISRGLNVINERVRRLNYVKESTSLVNDELKKLSHCYDDYSVHLDSGAIKVHQFIDNLELGASSAGAKLMLGGDGRDNQILLALWKAKSEREFDPVHEVTFYCVEEPEAHLHPHQQRKLADYLIKELPGQTIITSHSPQIAARYKPNSIVRITSKFGNSYAANNGCSDCISDAWDNLGYRMSILPAEAFFSHCVFLVEGPSEQLFYQELAYSSGIDLDFFNISILCVDGVQFDVYGKILDALEIPWVMRTDNDVSKVPYKDFKNLAGINRCLNIKGLPPYPHHTIQTTPQSLVQNGVWANVSNIINPLGLYLSQVDLEHDIALELPKELLEYANETDISKAISYLQAQKAIRMREFLVLHKNQLKNISTGLLIQPLIHAKKIAEGVK</sequence>
<evidence type="ECO:0000313" key="3">
    <source>
        <dbReference type="EMBL" id="AZG74476.1"/>
    </source>
</evidence>
<dbReference type="AlphaFoldDB" id="A0A3G8LXP9"/>
<dbReference type="SUPFAM" id="SSF52540">
    <property type="entry name" value="P-loop containing nucleoside triphosphate hydrolases"/>
    <property type="match status" value="1"/>
</dbReference>
<evidence type="ECO:0000313" key="4">
    <source>
        <dbReference type="Proteomes" id="UP000278035"/>
    </source>
</evidence>
<dbReference type="PANTHER" id="PTHR43581:SF4">
    <property type="entry name" value="ATP_GTP PHOSPHATASE"/>
    <property type="match status" value="1"/>
</dbReference>
<gene>
    <name evidence="3" type="ORF">EGC82_17995</name>
</gene>
<dbReference type="EMBL" id="CP034015">
    <property type="protein sequence ID" value="AZG74476.1"/>
    <property type="molecule type" value="Genomic_DNA"/>
</dbReference>
<dbReference type="CDD" id="cd01026">
    <property type="entry name" value="TOPRIM_OLD"/>
    <property type="match status" value="1"/>
</dbReference>
<dbReference type="PANTHER" id="PTHR43581">
    <property type="entry name" value="ATP/GTP PHOSPHATASE"/>
    <property type="match status" value="1"/>
</dbReference>
<dbReference type="RefSeq" id="WP_124731971.1">
    <property type="nucleotide sequence ID" value="NZ_CBCSKC010000077.1"/>
</dbReference>
<dbReference type="Proteomes" id="UP000278035">
    <property type="component" value="Chromosome"/>
</dbReference>
<evidence type="ECO:0000259" key="1">
    <source>
        <dbReference type="Pfam" id="PF13175"/>
    </source>
</evidence>
<protein>
    <submittedName>
        <fullName evidence="3">DUF2813 domain-containing protein</fullName>
    </submittedName>
</protein>
<keyword evidence="4" id="KW-1185">Reference proteome</keyword>
<dbReference type="Gene3D" id="3.40.50.300">
    <property type="entry name" value="P-loop containing nucleotide triphosphate hydrolases"/>
    <property type="match status" value="1"/>
</dbReference>
<dbReference type="Pfam" id="PF20469">
    <property type="entry name" value="OLD-like_TOPRIM"/>
    <property type="match status" value="1"/>
</dbReference>
<dbReference type="OrthoDB" id="3322489at2"/>
<proteinExistence type="predicted"/>
<reference evidence="4" key="1">
    <citation type="submission" date="2018-11" db="EMBL/GenBank/DDBJ databases">
        <title>Shewanella sp. M2.</title>
        <authorList>
            <person name="Hwang Y.J."/>
            <person name="Hwang C.Y."/>
        </authorList>
    </citation>
    <scope>NUCLEOTIDE SEQUENCE [LARGE SCALE GENOMIC DNA]</scope>
    <source>
        <strain evidence="4">LMG 19866</strain>
    </source>
</reference>
<dbReference type="Pfam" id="PF13175">
    <property type="entry name" value="AAA_15"/>
    <property type="match status" value="1"/>
</dbReference>
<organism evidence="3 4">
    <name type="scientific">Shewanella livingstonensis</name>
    <dbReference type="NCBI Taxonomy" id="150120"/>
    <lineage>
        <taxon>Bacteria</taxon>
        <taxon>Pseudomonadati</taxon>
        <taxon>Pseudomonadota</taxon>
        <taxon>Gammaproteobacteria</taxon>
        <taxon>Alteromonadales</taxon>
        <taxon>Shewanellaceae</taxon>
        <taxon>Shewanella</taxon>
    </lineage>
</organism>
<dbReference type="InterPro" id="IPR034139">
    <property type="entry name" value="TOPRIM_OLD"/>
</dbReference>
<dbReference type="KEGG" id="slj:EGC82_17995"/>